<name>A0ABD1FTV3_SALDI</name>
<dbReference type="Pfam" id="PF01992">
    <property type="entry name" value="vATP-synt_AC39"/>
    <property type="match status" value="1"/>
</dbReference>
<evidence type="ECO:0000313" key="1">
    <source>
        <dbReference type="EMBL" id="KAL1535275.1"/>
    </source>
</evidence>
<dbReference type="SUPFAM" id="SSF103486">
    <property type="entry name" value="V-type ATP synthase subunit C"/>
    <property type="match status" value="1"/>
</dbReference>
<sequence>MFDSIATLAVAQNMRELYRLVLVDGSFFFLPDNPWLHTSLNFNTALRGTPREEINGKDLDDMNIEIIRNTLYKAYLKDFYRFYHKLGGATAEIIIIGTELTREDRRKLYSNFGLLYPYGPEELAMCEDTKQVINYIPSYVLS</sequence>
<dbReference type="EMBL" id="JBEAFC010000012">
    <property type="protein sequence ID" value="KAL1535275.1"/>
    <property type="molecule type" value="Genomic_DNA"/>
</dbReference>
<dbReference type="InterPro" id="IPR002843">
    <property type="entry name" value="ATPase_V0-cplx_csu/dsu"/>
</dbReference>
<dbReference type="InterPro" id="IPR016727">
    <property type="entry name" value="ATPase_V0-cplx_dsu"/>
</dbReference>
<reference evidence="1 2" key="1">
    <citation type="submission" date="2024-06" db="EMBL/GenBank/DDBJ databases">
        <title>A chromosome level genome sequence of Diviner's sage (Salvia divinorum).</title>
        <authorList>
            <person name="Ford S.A."/>
            <person name="Ro D.-K."/>
            <person name="Ness R.W."/>
            <person name="Phillips M.A."/>
        </authorList>
    </citation>
    <scope>NUCLEOTIDE SEQUENCE [LARGE SCALE GENOMIC DNA]</scope>
    <source>
        <strain evidence="1">SAF-2024a</strain>
        <tissue evidence="1">Leaf</tissue>
    </source>
</reference>
<protein>
    <recommendedName>
        <fullName evidence="3">Peptidase M16 C-terminal domain-containing protein</fullName>
    </recommendedName>
</protein>
<gene>
    <name evidence="1" type="ORF">AAHA92_31351</name>
</gene>
<accession>A0ABD1FTV3</accession>
<comment type="caution">
    <text evidence="1">The sequence shown here is derived from an EMBL/GenBank/DDBJ whole genome shotgun (WGS) entry which is preliminary data.</text>
</comment>
<proteinExistence type="predicted"/>
<dbReference type="PANTHER" id="PTHR11028">
    <property type="entry name" value="VACUOLAR ATP SYNTHASE SUBUNIT AC39"/>
    <property type="match status" value="1"/>
</dbReference>
<dbReference type="Proteomes" id="UP001567538">
    <property type="component" value="Unassembled WGS sequence"/>
</dbReference>
<evidence type="ECO:0008006" key="3">
    <source>
        <dbReference type="Google" id="ProtNLM"/>
    </source>
</evidence>
<evidence type="ECO:0000313" key="2">
    <source>
        <dbReference type="Proteomes" id="UP001567538"/>
    </source>
</evidence>
<dbReference type="InterPro" id="IPR036079">
    <property type="entry name" value="ATPase_csu/dsu_sf"/>
</dbReference>
<dbReference type="AlphaFoldDB" id="A0ABD1FTV3"/>
<organism evidence="1 2">
    <name type="scientific">Salvia divinorum</name>
    <name type="common">Maria pastora</name>
    <name type="synonym">Diviner's sage</name>
    <dbReference type="NCBI Taxonomy" id="28513"/>
    <lineage>
        <taxon>Eukaryota</taxon>
        <taxon>Viridiplantae</taxon>
        <taxon>Streptophyta</taxon>
        <taxon>Embryophyta</taxon>
        <taxon>Tracheophyta</taxon>
        <taxon>Spermatophyta</taxon>
        <taxon>Magnoliopsida</taxon>
        <taxon>eudicotyledons</taxon>
        <taxon>Gunneridae</taxon>
        <taxon>Pentapetalae</taxon>
        <taxon>asterids</taxon>
        <taxon>lamiids</taxon>
        <taxon>Lamiales</taxon>
        <taxon>Lamiaceae</taxon>
        <taxon>Nepetoideae</taxon>
        <taxon>Mentheae</taxon>
        <taxon>Salviinae</taxon>
        <taxon>Salvia</taxon>
        <taxon>Salvia subgen. Calosphace</taxon>
    </lineage>
</organism>
<keyword evidence="2" id="KW-1185">Reference proteome</keyword>